<evidence type="ECO:0000313" key="1">
    <source>
        <dbReference type="EMBL" id="RXH67348.1"/>
    </source>
</evidence>
<organism evidence="1 2">
    <name type="scientific">Malus domestica</name>
    <name type="common">Apple</name>
    <name type="synonym">Pyrus malus</name>
    <dbReference type="NCBI Taxonomy" id="3750"/>
    <lineage>
        <taxon>Eukaryota</taxon>
        <taxon>Viridiplantae</taxon>
        <taxon>Streptophyta</taxon>
        <taxon>Embryophyta</taxon>
        <taxon>Tracheophyta</taxon>
        <taxon>Spermatophyta</taxon>
        <taxon>Magnoliopsida</taxon>
        <taxon>eudicotyledons</taxon>
        <taxon>Gunneridae</taxon>
        <taxon>Pentapetalae</taxon>
        <taxon>rosids</taxon>
        <taxon>fabids</taxon>
        <taxon>Rosales</taxon>
        <taxon>Rosaceae</taxon>
        <taxon>Amygdaloideae</taxon>
        <taxon>Maleae</taxon>
        <taxon>Malus</taxon>
    </lineage>
</organism>
<keyword evidence="2" id="KW-1185">Reference proteome</keyword>
<accession>A0A498H7I1</accession>
<gene>
    <name evidence="1" type="ORF">DVH24_027468</name>
</gene>
<comment type="caution">
    <text evidence="1">The sequence shown here is derived from an EMBL/GenBank/DDBJ whole genome shotgun (WGS) entry which is preliminary data.</text>
</comment>
<reference evidence="1 2" key="1">
    <citation type="submission" date="2018-10" db="EMBL/GenBank/DDBJ databases">
        <title>A high-quality apple genome assembly.</title>
        <authorList>
            <person name="Hu J."/>
        </authorList>
    </citation>
    <scope>NUCLEOTIDE SEQUENCE [LARGE SCALE GENOMIC DNA]</scope>
    <source>
        <strain evidence="2">cv. HFTH1</strain>
        <tissue evidence="1">Young leaf</tissue>
    </source>
</reference>
<sequence length="101" mass="11383">MGHMNVRREMIVPGMMQPLRLFWFEIEPSVGDEGVSQEPQGGGEENIMLSLTSGDFGELARERGILLGPWTLTCSIWHHSSLAWDLNMVINQEEGISQEKI</sequence>
<dbReference type="Proteomes" id="UP000290289">
    <property type="component" value="Chromosome 17"/>
</dbReference>
<dbReference type="EMBL" id="RDQH01000343">
    <property type="protein sequence ID" value="RXH67348.1"/>
    <property type="molecule type" value="Genomic_DNA"/>
</dbReference>
<dbReference type="AlphaFoldDB" id="A0A498H7I1"/>
<evidence type="ECO:0000313" key="2">
    <source>
        <dbReference type="Proteomes" id="UP000290289"/>
    </source>
</evidence>
<name>A0A498H7I1_MALDO</name>
<proteinExistence type="predicted"/>
<protein>
    <submittedName>
        <fullName evidence="1">Uncharacterized protein</fullName>
    </submittedName>
</protein>